<sequence>MSGMMPEWHSEEHIQAAQSFCMSHGADIMPECFKVMIYMISNGMTMHSAAKWDIFTSLLRTEMVGLTVNLQKLRNESPTIRAFSDNLFRNEIRLATEPYDIRLTTEPYHRRARDTENPLDRPLDLIQWLLESGQDPNTCLEARNENGPVTPIGHAIRAGHENIFHLLLQFDACINENQANRDGQTVIDLALEYPGSTATQLRIVKVLSGHYHPPDPHELLCAAIELRDIEFAKELLHCDIDITKTRNPLRNHRSRMGIESYYIEIRSPLAMAMIKGGGFADLLLTQFLLKDGSDIYIASDVFIAAACGGDLSIMLRLYDLQPFGTTCDCKGVTPLQAAVASGILAICEFLLERHGGASTALLLAAAIQNHADVLPLLIRYRACPRDLVQQDDISWLKFFVEIGSGVDETPRSILRMMFDLGLWDEWPIDCLSILIHSGALVDGDVARLAERWWDKSVADALDAGGNPNDRDHNGRTALQCALEEDHPPGQGKSERLLTVEILLKAGAKLNGAEVVKAIQSKDVELLMVLLRHGGSLTDVDEIGVSCLEAEITARNDESLQQLLGAQEGQIHAGPFCAAIQDQDWALVERLFAHRHMQEGSHLLEGAAIGLAARFGRLDVLGKLLSRFTHPNYYYIKQQAGSRLNMVVITKLLAGSFVVKVPEVFPVPDSKPSRFGWYFSRWVQKRKAPVTRPGPYDTCHTDLGTKSVKSLPTETKTDFKSVAIYKRVITYDHVYVEIFPSTFTLSDTITDTLIHTAEGNPRIATKTVFEPTTITSTQTFTHTNKRTITTTVTERVTWTVRKVHGFTAIDDDMKKPKYKKKKRPRKIYRSTIPLYYQRVWCTKEVLLNRTKSQTFIFEAGRITMDLPAIKTTKLFNTSIVLTEYPSKPPTTVTTTLRPVTTRYTNTMEVIQPFALAPWEARIQTTLSRQGEEEEDKIKELAKAE</sequence>
<keyword evidence="2" id="KW-0040">ANK repeat</keyword>
<dbReference type="EMBL" id="FMJY01000002">
    <property type="protein sequence ID" value="SCO78550.1"/>
    <property type="molecule type" value="Genomic_DNA"/>
</dbReference>
<dbReference type="InterPro" id="IPR002110">
    <property type="entry name" value="Ankyrin_rpt"/>
</dbReference>
<dbReference type="VEuPathDB" id="FungiDB:FOXG_21091"/>
<dbReference type="VEuPathDB" id="FungiDB:FOC4_g10005809"/>
<accession>A0A2H3T6G9</accession>
<keyword evidence="1" id="KW-0677">Repeat</keyword>
<dbReference type="VEuPathDB" id="FungiDB:FOIG_10474"/>
<name>A0A2H3T6G9_FUSOX</name>
<dbReference type="VEuPathDB" id="FungiDB:FOC1_g10006561"/>
<evidence type="ECO:0000256" key="1">
    <source>
        <dbReference type="ARBA" id="ARBA00022737"/>
    </source>
</evidence>
<evidence type="ECO:0000313" key="4">
    <source>
        <dbReference type="Proteomes" id="UP000219369"/>
    </source>
</evidence>
<dbReference type="VEuPathDB" id="FungiDB:HZS61_005408"/>
<dbReference type="Proteomes" id="UP000219369">
    <property type="component" value="Unassembled WGS sequence"/>
</dbReference>
<dbReference type="AlphaFoldDB" id="A0A2H3T6G9"/>
<dbReference type="SUPFAM" id="SSF48403">
    <property type="entry name" value="Ankyrin repeat"/>
    <property type="match status" value="1"/>
</dbReference>
<reference evidence="4" key="1">
    <citation type="submission" date="2016-09" db="EMBL/GenBank/DDBJ databases">
        <authorList>
            <person name="Guldener U."/>
        </authorList>
    </citation>
    <scope>NUCLEOTIDE SEQUENCE [LARGE SCALE GENOMIC DNA]</scope>
    <source>
        <strain evidence="4">V64-1</strain>
    </source>
</reference>
<dbReference type="OrthoDB" id="539213at2759"/>
<dbReference type="SMART" id="SM00248">
    <property type="entry name" value="ANK"/>
    <property type="match status" value="5"/>
</dbReference>
<dbReference type="Pfam" id="PF12796">
    <property type="entry name" value="Ank_2"/>
    <property type="match status" value="1"/>
</dbReference>
<evidence type="ECO:0000256" key="2">
    <source>
        <dbReference type="ARBA" id="ARBA00023043"/>
    </source>
</evidence>
<protein>
    <submittedName>
        <fullName evidence="3">Uncharacterized protein</fullName>
    </submittedName>
</protein>
<dbReference type="PANTHER" id="PTHR24198">
    <property type="entry name" value="ANKYRIN REPEAT AND PROTEIN KINASE DOMAIN-CONTAINING PROTEIN"/>
    <property type="match status" value="1"/>
</dbReference>
<dbReference type="PANTHER" id="PTHR24198:SF165">
    <property type="entry name" value="ANKYRIN REPEAT-CONTAINING PROTEIN-RELATED"/>
    <property type="match status" value="1"/>
</dbReference>
<dbReference type="Gene3D" id="1.25.40.20">
    <property type="entry name" value="Ankyrin repeat-containing domain"/>
    <property type="match status" value="2"/>
</dbReference>
<organism evidence="3 4">
    <name type="scientific">Fusarium oxysporum</name>
    <name type="common">Fusarium vascular wilt</name>
    <dbReference type="NCBI Taxonomy" id="5507"/>
    <lineage>
        <taxon>Eukaryota</taxon>
        <taxon>Fungi</taxon>
        <taxon>Dikarya</taxon>
        <taxon>Ascomycota</taxon>
        <taxon>Pezizomycotina</taxon>
        <taxon>Sordariomycetes</taxon>
        <taxon>Hypocreomycetidae</taxon>
        <taxon>Hypocreales</taxon>
        <taxon>Nectriaceae</taxon>
        <taxon>Fusarium</taxon>
        <taxon>Fusarium oxysporum species complex</taxon>
    </lineage>
</organism>
<gene>
    <name evidence="3" type="ORF">FRV6_02763</name>
</gene>
<dbReference type="VEuPathDB" id="FungiDB:FOZG_15650"/>
<dbReference type="InterPro" id="IPR036770">
    <property type="entry name" value="Ankyrin_rpt-contain_sf"/>
</dbReference>
<evidence type="ECO:0000313" key="3">
    <source>
        <dbReference type="EMBL" id="SCO78550.1"/>
    </source>
</evidence>
<proteinExistence type="predicted"/>
<dbReference type="VEuPathDB" id="FungiDB:FOMG_09776"/>